<comment type="caution">
    <text evidence="2">The sequence shown here is derived from an EMBL/GenBank/DDBJ whole genome shotgun (WGS) entry which is preliminary data.</text>
</comment>
<dbReference type="OrthoDB" id="9779952at2"/>
<organism evidence="2 3">
    <name type="scientific">Rhodopila globiformis</name>
    <name type="common">Rhodopseudomonas globiformis</name>
    <dbReference type="NCBI Taxonomy" id="1071"/>
    <lineage>
        <taxon>Bacteria</taxon>
        <taxon>Pseudomonadati</taxon>
        <taxon>Pseudomonadota</taxon>
        <taxon>Alphaproteobacteria</taxon>
        <taxon>Acetobacterales</taxon>
        <taxon>Acetobacteraceae</taxon>
        <taxon>Rhodopila</taxon>
    </lineage>
</organism>
<protein>
    <recommendedName>
        <fullName evidence="1">Alpha/beta hydrolase domain-containing protein</fullName>
    </recommendedName>
</protein>
<feature type="domain" description="Alpha/beta hydrolase" evidence="1">
    <location>
        <begin position="218"/>
        <end position="591"/>
    </location>
</feature>
<evidence type="ECO:0000313" key="2">
    <source>
        <dbReference type="EMBL" id="PPQ39028.1"/>
    </source>
</evidence>
<dbReference type="Pfam" id="PF20091">
    <property type="entry name" value="Abhydrolase_10"/>
    <property type="match status" value="1"/>
</dbReference>
<dbReference type="AlphaFoldDB" id="A0A2S6NNP9"/>
<dbReference type="RefSeq" id="WP_104517113.1">
    <property type="nucleotide sequence ID" value="NZ_NHRY01000036.1"/>
</dbReference>
<sequence length="597" mass="64435">MITSIEIRNRSPFAGGAAFGGTGAYERIEGVASGALDPAHPRNRDIALLDRAPRNADGRVEYRSDFVLLRPADAAKGNGRLLYEVNNRGRIMLFANLCAGAMGNQPQTAAELGNALPLRMGFLLLWTGWDPAAPKPTGLSLEVPVIEGVTQPIREEFVSGTRLGVHEVFRLAYEAVGPASVTVRRTQAAPRVAVAATMPDSRSVRPEPPIEPGSIYEVRYQATQPRVAGIGFAATRDIVSHLRRRGADLPGRPVTHTLAFGISQSGRYLRSHVADGFNADEDGRRVFDGVFTHVAGIGRVFHNAPFSQPFRTRTWHEDHDFPEVEFPHAAAAMDDPVTGGSGGLLRGDGSDPKLIETNTSTEYWQKGASLLHTDPLGTRDADLPRTVRGYLIAGTQHGGKAGMPRDTGPCRYPRNWHDPMPAVRALLVALDEWVAADRPPPDSRLPRIADGTLVAAERVAFPAIPGVAWPHAANDAAPLPDWTDPRPPERAYVPLVPQVDPDGNERAGIRLPDIAVPLGTFAGWNLYAPPYPEGELADRDGTFLAFAATEAERAGDPRPSVAARYPQDARAAARRAAVVALLRERLLLAEDIGLYGV</sequence>
<dbReference type="Proteomes" id="UP000239724">
    <property type="component" value="Unassembled WGS sequence"/>
</dbReference>
<name>A0A2S6NNP9_RHOGL</name>
<reference evidence="2 3" key="1">
    <citation type="journal article" date="2018" name="Arch. Microbiol.">
        <title>New insights into the metabolic potential of the phototrophic purple bacterium Rhodopila globiformis DSM 161(T) from its draft genome sequence and evidence for a vanadium-dependent nitrogenase.</title>
        <authorList>
            <person name="Imhoff J.F."/>
            <person name="Rahn T."/>
            <person name="Kunzel S."/>
            <person name="Neulinger S.C."/>
        </authorList>
    </citation>
    <scope>NUCLEOTIDE SEQUENCE [LARGE SCALE GENOMIC DNA]</scope>
    <source>
        <strain evidence="2 3">DSM 161</strain>
    </source>
</reference>
<dbReference type="InterPro" id="IPR045394">
    <property type="entry name" value="Abhydrolase_dom"/>
</dbReference>
<proteinExistence type="predicted"/>
<accession>A0A2S6NNP9</accession>
<evidence type="ECO:0000313" key="3">
    <source>
        <dbReference type="Proteomes" id="UP000239724"/>
    </source>
</evidence>
<evidence type="ECO:0000259" key="1">
    <source>
        <dbReference type="Pfam" id="PF20091"/>
    </source>
</evidence>
<keyword evidence="3" id="KW-1185">Reference proteome</keyword>
<dbReference type="EMBL" id="NHRY01000036">
    <property type="protein sequence ID" value="PPQ39028.1"/>
    <property type="molecule type" value="Genomic_DNA"/>
</dbReference>
<gene>
    <name evidence="2" type="ORF">CCS01_01710</name>
</gene>